<evidence type="ECO:0000313" key="7">
    <source>
        <dbReference type="EMBL" id="KAF7193995.1"/>
    </source>
</evidence>
<dbReference type="AlphaFoldDB" id="A0A8H6RLF1"/>
<dbReference type="Gene3D" id="1.20.58.340">
    <property type="entry name" value="Magnesium transport protein CorA, transmembrane region"/>
    <property type="match status" value="1"/>
</dbReference>
<protein>
    <submittedName>
        <fullName evidence="7">Uncharacterized protein</fullName>
    </submittedName>
</protein>
<dbReference type="Pfam" id="PF01544">
    <property type="entry name" value="CorA"/>
    <property type="match status" value="1"/>
</dbReference>
<evidence type="ECO:0000256" key="1">
    <source>
        <dbReference type="ARBA" id="ARBA00004651"/>
    </source>
</evidence>
<accession>A0A8H6RLF1</accession>
<feature type="compositionally biased region" description="Polar residues" evidence="5">
    <location>
        <begin position="432"/>
        <end position="446"/>
    </location>
</feature>
<gene>
    <name evidence="7" type="ORF">HII31_04677</name>
</gene>
<evidence type="ECO:0000256" key="4">
    <source>
        <dbReference type="ARBA" id="ARBA00023136"/>
    </source>
</evidence>
<keyword evidence="4 6" id="KW-0472">Membrane</keyword>
<feature type="transmembrane region" description="Helical" evidence="6">
    <location>
        <begin position="375"/>
        <end position="397"/>
    </location>
</feature>
<dbReference type="PANTHER" id="PTHR46494:SF1">
    <property type="entry name" value="CORA FAMILY METAL ION TRANSPORTER (EUROFUNG)"/>
    <property type="match status" value="1"/>
</dbReference>
<evidence type="ECO:0000256" key="3">
    <source>
        <dbReference type="ARBA" id="ARBA00022989"/>
    </source>
</evidence>
<dbReference type="GO" id="GO:0015095">
    <property type="term" value="F:magnesium ion transmembrane transporter activity"/>
    <property type="evidence" value="ECO:0007669"/>
    <property type="project" value="TreeGrafter"/>
</dbReference>
<name>A0A8H6RLF1_9PEZI</name>
<dbReference type="PANTHER" id="PTHR46494">
    <property type="entry name" value="CORA FAMILY METAL ION TRANSPORTER (EUROFUNG)"/>
    <property type="match status" value="1"/>
</dbReference>
<dbReference type="OrthoDB" id="3231000at2759"/>
<feature type="compositionally biased region" description="Polar residues" evidence="5">
    <location>
        <begin position="454"/>
        <end position="464"/>
    </location>
</feature>
<feature type="transmembrane region" description="Helical" evidence="6">
    <location>
        <begin position="345"/>
        <end position="369"/>
    </location>
</feature>
<dbReference type="InterPro" id="IPR045863">
    <property type="entry name" value="CorA_TM1_TM2"/>
</dbReference>
<keyword evidence="3 6" id="KW-1133">Transmembrane helix</keyword>
<evidence type="ECO:0000256" key="2">
    <source>
        <dbReference type="ARBA" id="ARBA00022692"/>
    </source>
</evidence>
<evidence type="ECO:0000256" key="5">
    <source>
        <dbReference type="SAM" id="MobiDB-lite"/>
    </source>
</evidence>
<proteinExistence type="predicted"/>
<evidence type="ECO:0000256" key="6">
    <source>
        <dbReference type="SAM" id="Phobius"/>
    </source>
</evidence>
<dbReference type="GO" id="GO:0050897">
    <property type="term" value="F:cobalt ion binding"/>
    <property type="evidence" value="ECO:0007669"/>
    <property type="project" value="TreeGrafter"/>
</dbReference>
<dbReference type="GO" id="GO:0005886">
    <property type="term" value="C:plasma membrane"/>
    <property type="evidence" value="ECO:0007669"/>
    <property type="project" value="UniProtKB-SubCell"/>
</dbReference>
<dbReference type="SUPFAM" id="SSF144083">
    <property type="entry name" value="Magnesium transport protein CorA, transmembrane region"/>
    <property type="match status" value="1"/>
</dbReference>
<dbReference type="EMBL" id="JABCIY010000067">
    <property type="protein sequence ID" value="KAF7193995.1"/>
    <property type="molecule type" value="Genomic_DNA"/>
</dbReference>
<reference evidence="7" key="1">
    <citation type="submission" date="2020-04" db="EMBL/GenBank/DDBJ databases">
        <title>Draft genome resource of the tomato pathogen Pseudocercospora fuligena.</title>
        <authorList>
            <person name="Zaccaron A."/>
        </authorList>
    </citation>
    <scope>NUCLEOTIDE SEQUENCE</scope>
    <source>
        <strain evidence="7">PF001</strain>
    </source>
</reference>
<keyword evidence="2 6" id="KW-0812">Transmembrane</keyword>
<dbReference type="Proteomes" id="UP000660729">
    <property type="component" value="Unassembled WGS sequence"/>
</dbReference>
<sequence length="481" mass="56385">MSRRRRPHRRHPTWVSPPGPVSIRVGHRHSVKKYSEIQIYSPRDAGRFARLVEEQLTAHPNDPLIIAINGYQEWLGDVLHSCLEDNWQDIAELDRAVQYASTMQFPEKASKRGRWVPWTFIIEHMNVPQVYYWSVDMEPPHWEEKGLPPMDTFRFRTGVWFCGRGACKIDRQVSVTLVFTRPTPVSEHIVTQLLFDNLWRDKDFDQPREDEEGICWTFSRLYYLLTDWQNIIGEVLARLDEAETNSHERHLPVKIRTRRMHTEVDRMFEMTEYLHFHTRSFKKLQKLKDDVAVNKQKDPLWFDMGDAVEDLEQFDSTLDGLKERFNNLIELEFNITNATQSDNSAFLSAVATLFLPMSFLTSLFGITTVTWPVVWYAYAAIPIFIISIAFTVIYPWARKRLQYALDPIEERRSELRPNHFALLGEEYPGNVNAPNRINTSGSTNRQGRFKHQAKSVSRSQTRPRSQSHKRSRSRFGSEKAS</sequence>
<keyword evidence="8" id="KW-1185">Reference proteome</keyword>
<comment type="subcellular location">
    <subcellularLocation>
        <location evidence="1">Cell membrane</location>
        <topology evidence="1">Multi-pass membrane protein</topology>
    </subcellularLocation>
</comment>
<feature type="region of interest" description="Disordered" evidence="5">
    <location>
        <begin position="431"/>
        <end position="481"/>
    </location>
</feature>
<dbReference type="InterPro" id="IPR002523">
    <property type="entry name" value="MgTranspt_CorA/ZnTranspt_ZntB"/>
</dbReference>
<organism evidence="7 8">
    <name type="scientific">Pseudocercospora fuligena</name>
    <dbReference type="NCBI Taxonomy" id="685502"/>
    <lineage>
        <taxon>Eukaryota</taxon>
        <taxon>Fungi</taxon>
        <taxon>Dikarya</taxon>
        <taxon>Ascomycota</taxon>
        <taxon>Pezizomycotina</taxon>
        <taxon>Dothideomycetes</taxon>
        <taxon>Dothideomycetidae</taxon>
        <taxon>Mycosphaerellales</taxon>
        <taxon>Mycosphaerellaceae</taxon>
        <taxon>Pseudocercospora</taxon>
    </lineage>
</organism>
<evidence type="ECO:0000313" key="8">
    <source>
        <dbReference type="Proteomes" id="UP000660729"/>
    </source>
</evidence>
<comment type="caution">
    <text evidence="7">The sequence shown here is derived from an EMBL/GenBank/DDBJ whole genome shotgun (WGS) entry which is preliminary data.</text>
</comment>
<dbReference type="GO" id="GO:0015087">
    <property type="term" value="F:cobalt ion transmembrane transporter activity"/>
    <property type="evidence" value="ECO:0007669"/>
    <property type="project" value="TreeGrafter"/>
</dbReference>
<dbReference type="GO" id="GO:0000287">
    <property type="term" value="F:magnesium ion binding"/>
    <property type="evidence" value="ECO:0007669"/>
    <property type="project" value="TreeGrafter"/>
</dbReference>